<dbReference type="GO" id="GO:0005839">
    <property type="term" value="C:proteasome core complex"/>
    <property type="evidence" value="ECO:0007669"/>
    <property type="project" value="InterPro"/>
</dbReference>
<name>A0AAV7YNM8_9EUKA</name>
<dbReference type="FunFam" id="3.60.20.10:FF:000027">
    <property type="entry name" value="Proteasome subunit beta type-6"/>
    <property type="match status" value="1"/>
</dbReference>
<dbReference type="InterPro" id="IPR016050">
    <property type="entry name" value="Proteasome_bsu_CS"/>
</dbReference>
<reference evidence="5" key="2">
    <citation type="submission" date="2022-08" db="EMBL/GenBank/DDBJ databases">
        <title>Novel sulphate-reducing endosymbionts in the free-living metamonad Anaeramoeba.</title>
        <authorList>
            <person name="Jerlstrom-Hultqvist J."/>
            <person name="Cepicka I."/>
            <person name="Gallot-Lavallee L."/>
            <person name="Salas-Leiva D."/>
            <person name="Curtis B.A."/>
            <person name="Zahonova K."/>
            <person name="Pipaliya S."/>
            <person name="Dacks J."/>
            <person name="Roger A.J."/>
        </authorList>
    </citation>
    <scope>NUCLEOTIDE SEQUENCE</scope>
    <source>
        <strain evidence="5">Busselton2</strain>
    </source>
</reference>
<proteinExistence type="inferred from homology"/>
<dbReference type="Gene3D" id="3.60.20.10">
    <property type="entry name" value="Glutamine Phosphoribosylpyrophosphate, subunit 1, domain 1"/>
    <property type="match status" value="1"/>
</dbReference>
<protein>
    <recommendedName>
        <fullName evidence="4">Proteasome subunit beta</fullName>
    </recommendedName>
</protein>
<evidence type="ECO:0000313" key="7">
    <source>
        <dbReference type="Proteomes" id="UP001146793"/>
    </source>
</evidence>
<comment type="function">
    <text evidence="4">Component of the proteasome, a multicatalytic proteinase complex which is characterized by its ability to cleave peptides with Arg, Phe, Tyr, Leu, and Glu adjacent to the leaving group at neutral or slightly basic pH. The proteasome has an ATP-dependent proteolytic activity.</text>
</comment>
<dbReference type="InterPro" id="IPR001353">
    <property type="entry name" value="Proteasome_sua/b"/>
</dbReference>
<keyword evidence="8" id="KW-1185">Reference proteome</keyword>
<dbReference type="AlphaFoldDB" id="A0AAV7YNM8"/>
<organism evidence="5 7">
    <name type="scientific">Anaeramoeba flamelloides</name>
    <dbReference type="NCBI Taxonomy" id="1746091"/>
    <lineage>
        <taxon>Eukaryota</taxon>
        <taxon>Metamonada</taxon>
        <taxon>Anaeramoebidae</taxon>
        <taxon>Anaeramoeba</taxon>
    </lineage>
</organism>
<dbReference type="InterPro" id="IPR029055">
    <property type="entry name" value="Ntn_hydrolases_N"/>
</dbReference>
<evidence type="ECO:0000313" key="6">
    <source>
        <dbReference type="EMBL" id="KAJ6250337.1"/>
    </source>
</evidence>
<accession>A0AAV7YNM8</accession>
<evidence type="ECO:0000256" key="3">
    <source>
        <dbReference type="ARBA" id="ARBA00023242"/>
    </source>
</evidence>
<keyword evidence="1 4" id="KW-0963">Cytoplasm</keyword>
<dbReference type="Proteomes" id="UP001150062">
    <property type="component" value="Unassembled WGS sequence"/>
</dbReference>
<gene>
    <name evidence="5" type="ORF">M0812_23453</name>
    <name evidence="6" type="ORF">M0813_16101</name>
</gene>
<dbReference type="CDD" id="cd03757">
    <property type="entry name" value="proteasome_beta_type_1"/>
    <property type="match status" value="1"/>
</dbReference>
<comment type="similarity">
    <text evidence="4">Belongs to the peptidase T1B family.</text>
</comment>
<dbReference type="PANTHER" id="PTHR32194">
    <property type="entry name" value="METALLOPROTEASE TLDD"/>
    <property type="match status" value="1"/>
</dbReference>
<dbReference type="GO" id="GO:0005634">
    <property type="term" value="C:nucleus"/>
    <property type="evidence" value="ECO:0007669"/>
    <property type="project" value="UniProtKB-SubCell"/>
</dbReference>
<dbReference type="PROSITE" id="PS51476">
    <property type="entry name" value="PROTEASOME_BETA_2"/>
    <property type="match status" value="1"/>
</dbReference>
<dbReference type="GO" id="GO:0051603">
    <property type="term" value="P:proteolysis involved in protein catabolic process"/>
    <property type="evidence" value="ECO:0007669"/>
    <property type="project" value="InterPro"/>
</dbReference>
<dbReference type="Pfam" id="PF00227">
    <property type="entry name" value="Proteasome"/>
    <property type="match status" value="1"/>
</dbReference>
<keyword evidence="2 4" id="KW-0647">Proteasome</keyword>
<dbReference type="InterPro" id="IPR023333">
    <property type="entry name" value="Proteasome_suB-type"/>
</dbReference>
<comment type="subcellular location">
    <subcellularLocation>
        <location evidence="4">Cytoplasm</location>
    </subcellularLocation>
    <subcellularLocation>
        <location evidence="4">Nucleus</location>
    </subcellularLocation>
</comment>
<dbReference type="SUPFAM" id="SSF56235">
    <property type="entry name" value="N-terminal nucleophile aminohydrolases (Ntn hydrolases)"/>
    <property type="match status" value="1"/>
</dbReference>
<dbReference type="PANTHER" id="PTHR32194:SF2">
    <property type="entry name" value="PROTEASOME SUBUNIT BETA TYPE-1"/>
    <property type="match status" value="1"/>
</dbReference>
<reference evidence="6" key="1">
    <citation type="submission" date="2022-08" db="EMBL/GenBank/DDBJ databases">
        <title>Novel sulfate-reducing endosymbionts in the free-living metamonad Anaeramoeba.</title>
        <authorList>
            <person name="Jerlstrom-Hultqvist J."/>
            <person name="Cepicka I."/>
            <person name="Gallot-Lavallee L."/>
            <person name="Salas-Leiva D."/>
            <person name="Curtis B.A."/>
            <person name="Zahonova K."/>
            <person name="Pipaliya S."/>
            <person name="Dacks J."/>
            <person name="Roger A.J."/>
        </authorList>
    </citation>
    <scope>NUCLEOTIDE SEQUENCE</scope>
    <source>
        <strain evidence="6">Schooner1</strain>
    </source>
</reference>
<evidence type="ECO:0000313" key="5">
    <source>
        <dbReference type="EMBL" id="KAJ3430446.1"/>
    </source>
</evidence>
<keyword evidence="3 4" id="KW-0539">Nucleus</keyword>
<dbReference type="GO" id="GO:0005737">
    <property type="term" value="C:cytoplasm"/>
    <property type="evidence" value="ECO:0007669"/>
    <property type="project" value="UniProtKB-SubCell"/>
</dbReference>
<evidence type="ECO:0000256" key="1">
    <source>
        <dbReference type="ARBA" id="ARBA00022490"/>
    </source>
</evidence>
<comment type="caution">
    <text evidence="5">The sequence shown here is derived from an EMBL/GenBank/DDBJ whole genome shotgun (WGS) entry which is preliminary data.</text>
</comment>
<sequence length="227" mass="25506">METYLGEKQQARQWSPYINNGGSCLAVAGDDFAVIASDTRMSLGYSIKTRYSTKYLKITEKCSIVSSGMQADIFTLHKVLKSRAQIYEQKHGKPMSTDAVAKLVSRLLYYRRFFPYYTFNIVAGVDEDGVGCVFSYDAIGTLERVKYSASGSGSSLIEPVLDNQVALKNRNDIKKEEFKLTKEYAIDLVKDAITSAGERDIYTGDFVEISVIDLNGTHEDKFELRFD</sequence>
<comment type="subunit">
    <text evidence="4">Component of the proteasome complex.</text>
</comment>
<dbReference type="EMBL" id="JANTQA010000051">
    <property type="protein sequence ID" value="KAJ3430446.1"/>
    <property type="molecule type" value="Genomic_DNA"/>
</dbReference>
<dbReference type="PROSITE" id="PS00854">
    <property type="entry name" value="PROTEASOME_BETA_1"/>
    <property type="match status" value="1"/>
</dbReference>
<evidence type="ECO:0000256" key="2">
    <source>
        <dbReference type="ARBA" id="ARBA00022942"/>
    </source>
</evidence>
<evidence type="ECO:0000313" key="8">
    <source>
        <dbReference type="Proteomes" id="UP001150062"/>
    </source>
</evidence>
<dbReference type="Proteomes" id="UP001146793">
    <property type="component" value="Unassembled WGS sequence"/>
</dbReference>
<dbReference type="EMBL" id="JAOAOG010000079">
    <property type="protein sequence ID" value="KAJ6250337.1"/>
    <property type="molecule type" value="Genomic_DNA"/>
</dbReference>
<evidence type="ECO:0000256" key="4">
    <source>
        <dbReference type="RuleBase" id="RU004203"/>
    </source>
</evidence>